<evidence type="ECO:0000256" key="8">
    <source>
        <dbReference type="SAM" id="MobiDB-lite"/>
    </source>
</evidence>
<sequence length="468" mass="51174">MKVSSPQFKAKVVTALADPHLRDALGQSRKGFVNGRGALVAGLPEFEQLRDQARDVKNHVLAHLDYYLERFEAQVTAAGGQVHWAADAEDARQIILGICQRVGARTITKGKSMVSEEVGLNEALEAEGYQVIETDLGEYIIQLADEPPSHIIAPAIHKTRAQVAELFEAAHGGPRKTTVGELVTEARLVLRDKYFKADVGITGGNYLVAETGSSVIVTNEGNGDLTQTLARVHVVTSGIERIVPSLEDVSLFQRLLARSGTGQETETYTTFSTGPRRPGDPDGPDEYHVVLVDNGRSKMLGGKFQDMLRCIRCGACMNHCPVYGAVGGHAYGWVYPGPMGSVLTPLFVGLDSTYDLPNACTLNGRCQTVCPVRIPLPELLRELRHRQSQAGLRPRAETRALQAWRFVAERPRLYRAANRLAARALKAAGGSQGRLARLPFGEAWSGLRDLPAPEGQTFIEMWHAQKRR</sequence>
<feature type="domain" description="4Fe-4S ferredoxin-type" evidence="9">
    <location>
        <begin position="301"/>
        <end position="331"/>
    </location>
</feature>
<evidence type="ECO:0000256" key="5">
    <source>
        <dbReference type="ARBA" id="ARBA00022982"/>
    </source>
</evidence>
<dbReference type="Gene3D" id="1.10.1060.10">
    <property type="entry name" value="Alpha-helical ferredoxin"/>
    <property type="match status" value="1"/>
</dbReference>
<dbReference type="RefSeq" id="WP_141352667.1">
    <property type="nucleotide sequence ID" value="NZ_BJNV01000043.1"/>
</dbReference>
<dbReference type="InterPro" id="IPR017896">
    <property type="entry name" value="4Fe4S_Fe-S-bd"/>
</dbReference>
<evidence type="ECO:0000313" key="11">
    <source>
        <dbReference type="Proteomes" id="UP000318422"/>
    </source>
</evidence>
<keyword evidence="3" id="KW-0479">Metal-binding</keyword>
<dbReference type="GO" id="GO:0051539">
    <property type="term" value="F:4 iron, 4 sulfur cluster binding"/>
    <property type="evidence" value="ECO:0007669"/>
    <property type="project" value="UniProtKB-KW"/>
</dbReference>
<dbReference type="GO" id="GO:0046872">
    <property type="term" value="F:metal ion binding"/>
    <property type="evidence" value="ECO:0007669"/>
    <property type="project" value="UniProtKB-KW"/>
</dbReference>
<dbReference type="NCBIfam" id="TIGR00273">
    <property type="entry name" value="LutB/LldF family L-lactate oxidation iron-sulfur protein"/>
    <property type="match status" value="1"/>
</dbReference>
<accession>A0A4Y4CZD2</accession>
<feature type="region of interest" description="Disordered" evidence="8">
    <location>
        <begin position="263"/>
        <end position="283"/>
    </location>
</feature>
<protein>
    <submittedName>
        <fullName evidence="10">Iron-sulfur cluster-binding protein</fullName>
    </submittedName>
</protein>
<dbReference type="InterPro" id="IPR009051">
    <property type="entry name" value="Helical_ferredxn"/>
</dbReference>
<dbReference type="Pfam" id="PF02589">
    <property type="entry name" value="LUD_dom"/>
    <property type="match status" value="1"/>
</dbReference>
<dbReference type="Pfam" id="PF11870">
    <property type="entry name" value="LutB_C"/>
    <property type="match status" value="1"/>
</dbReference>
<evidence type="ECO:0000256" key="4">
    <source>
        <dbReference type="ARBA" id="ARBA00022737"/>
    </source>
</evidence>
<evidence type="ECO:0000259" key="9">
    <source>
        <dbReference type="PROSITE" id="PS51379"/>
    </source>
</evidence>
<evidence type="ECO:0000256" key="7">
    <source>
        <dbReference type="ARBA" id="ARBA00023014"/>
    </source>
</evidence>
<evidence type="ECO:0000313" key="10">
    <source>
        <dbReference type="EMBL" id="GEC96397.1"/>
    </source>
</evidence>
<keyword evidence="5" id="KW-0249">Electron transport</keyword>
<dbReference type="GO" id="GO:0006089">
    <property type="term" value="P:lactate metabolic process"/>
    <property type="evidence" value="ECO:0007669"/>
    <property type="project" value="InterPro"/>
</dbReference>
<keyword evidence="2" id="KW-0004">4Fe-4S</keyword>
<keyword evidence="1" id="KW-0813">Transport</keyword>
<dbReference type="PANTHER" id="PTHR47153:SF2">
    <property type="entry name" value="LACTATE UTILIZATION PROTEIN B"/>
    <property type="match status" value="1"/>
</dbReference>
<dbReference type="PROSITE" id="PS00198">
    <property type="entry name" value="4FE4S_FER_1"/>
    <property type="match status" value="1"/>
</dbReference>
<keyword evidence="4" id="KW-0677">Repeat</keyword>
<dbReference type="InterPro" id="IPR037171">
    <property type="entry name" value="NagB/RpiA_transferase-like"/>
</dbReference>
<dbReference type="Gene3D" id="3.40.50.10420">
    <property type="entry name" value="NagB/RpiA/CoA transferase-like"/>
    <property type="match status" value="1"/>
</dbReference>
<dbReference type="PANTHER" id="PTHR47153">
    <property type="entry name" value="LACTATE UTILIZATION PROTEIN B"/>
    <property type="match status" value="1"/>
</dbReference>
<dbReference type="InterPro" id="IPR004452">
    <property type="entry name" value="LutB/LldF"/>
</dbReference>
<keyword evidence="6" id="KW-0408">Iron</keyword>
<name>A0A4Y4CZD2_ZOORA</name>
<evidence type="ECO:0000256" key="1">
    <source>
        <dbReference type="ARBA" id="ARBA00022448"/>
    </source>
</evidence>
<dbReference type="SUPFAM" id="SSF46548">
    <property type="entry name" value="alpha-helical ferredoxin"/>
    <property type="match status" value="1"/>
</dbReference>
<comment type="caution">
    <text evidence="10">The sequence shown here is derived from an EMBL/GenBank/DDBJ whole genome shotgun (WGS) entry which is preliminary data.</text>
</comment>
<dbReference type="OrthoDB" id="5289041at2"/>
<dbReference type="InterPro" id="IPR024569">
    <property type="entry name" value="LutB_C"/>
</dbReference>
<dbReference type="EMBL" id="BJNV01000043">
    <property type="protein sequence ID" value="GEC96397.1"/>
    <property type="molecule type" value="Genomic_DNA"/>
</dbReference>
<feature type="compositionally biased region" description="Polar residues" evidence="8">
    <location>
        <begin position="263"/>
        <end position="273"/>
    </location>
</feature>
<reference evidence="10 11" key="1">
    <citation type="submission" date="2019-06" db="EMBL/GenBank/DDBJ databases">
        <title>Whole genome shotgun sequence of Zoogloea ramigera NBRC 15342.</title>
        <authorList>
            <person name="Hosoyama A."/>
            <person name="Uohara A."/>
            <person name="Ohji S."/>
            <person name="Ichikawa N."/>
        </authorList>
    </citation>
    <scope>NUCLEOTIDE SEQUENCE [LARGE SCALE GENOMIC DNA]</scope>
    <source>
        <strain evidence="10 11">NBRC 15342</strain>
    </source>
</reference>
<keyword evidence="11" id="KW-1185">Reference proteome</keyword>
<organism evidence="10 11">
    <name type="scientific">Zoogloea ramigera</name>
    <dbReference type="NCBI Taxonomy" id="350"/>
    <lineage>
        <taxon>Bacteria</taxon>
        <taxon>Pseudomonadati</taxon>
        <taxon>Pseudomonadota</taxon>
        <taxon>Betaproteobacteria</taxon>
        <taxon>Rhodocyclales</taxon>
        <taxon>Zoogloeaceae</taxon>
        <taxon>Zoogloea</taxon>
    </lineage>
</organism>
<dbReference type="InterPro" id="IPR017900">
    <property type="entry name" value="4Fe4S_Fe_S_CS"/>
</dbReference>
<evidence type="ECO:0000256" key="6">
    <source>
        <dbReference type="ARBA" id="ARBA00023004"/>
    </source>
</evidence>
<dbReference type="PROSITE" id="PS51379">
    <property type="entry name" value="4FE4S_FER_2"/>
    <property type="match status" value="1"/>
</dbReference>
<dbReference type="Pfam" id="PF13183">
    <property type="entry name" value="Fer4_8"/>
    <property type="match status" value="1"/>
</dbReference>
<evidence type="ECO:0000256" key="3">
    <source>
        <dbReference type="ARBA" id="ARBA00022723"/>
    </source>
</evidence>
<keyword evidence="7" id="KW-0411">Iron-sulfur</keyword>
<proteinExistence type="predicted"/>
<dbReference type="InterPro" id="IPR003741">
    <property type="entry name" value="LUD_dom"/>
</dbReference>
<evidence type="ECO:0000256" key="2">
    <source>
        <dbReference type="ARBA" id="ARBA00022485"/>
    </source>
</evidence>
<dbReference type="SUPFAM" id="SSF100950">
    <property type="entry name" value="NagB/RpiA/CoA transferase-like"/>
    <property type="match status" value="1"/>
</dbReference>
<gene>
    <name evidence="10" type="ORF">ZRA01_24700</name>
</gene>
<dbReference type="AlphaFoldDB" id="A0A4Y4CZD2"/>
<dbReference type="InterPro" id="IPR024185">
    <property type="entry name" value="FTHF_cligase-like_sf"/>
</dbReference>
<dbReference type="Proteomes" id="UP000318422">
    <property type="component" value="Unassembled WGS sequence"/>
</dbReference>